<sequence>MASPFPSPADSSSCTFSHCFCRWLRECSPEIPPVVSGSEFAYIPDDAVDSPALSVLVGVVSKFDIDSSLRLHRFRVAQSGRVLGRSGDALEILVDGVDIKPKNTWPRIHAAAATRSPDGRSLSLCCFSRELDLLDLDKVEPPRVFELHMDLGGAANGIRTALSPLPDLTLGPHTPTFPISAAGELWAPYLTELLGPSRLVMQRLDKDAGRWVEVADLHLPHGRKGANWSKDNPVFQGYALVGHTILLSLYPFNRFFTFDCSTLTWASVITTETEWRRYVPIQNRAVYVETDDTIYFLCAGSVYAYKLCQVDHHRHRMEPPIRVDHVCPFHRKGNGFLTHIGGRVMCFVWIGEKLCCNCVIKHVLITTFRVLKDDSEKFPAVFVPNGIEVLHSTCRRMGMWPSKLDGSFFEFITLQVYEEEFTHETATTSDIKKGQKLSGPREVPATSIVVESSKMLACCRKLFIGTPFSYSVMLERSAIRTCKSLYIVCQMGSSAAVFGIRMFDGKLTCHEKTLTFCPMYYPLGCHYVSSHDTIFAVSSKGGHIYDLHLDTMGSRGIPKKPIGVDVCFACKVGNGIIAISDSFQTYYSMDYAQEWGCLETSDLPDDLKKEVNLSGYVVLSDYSFMVSDAESNQCFLFDLRDKIWRTVKPYALQDRAKQLPNSWAGSTFLSERSVFVKGFIYTCSSGGLTAYELIEEGDSYYLGEGIELQFSWCKSWEHDRMCLDHVGQDLRSGPIMFCVVQDDVGQPGFPEDHHPICFTTVQVKTERMHNGKLKPKEIGHVDIARSYIVSPIEFDSSIERDEPLVWTRSCFHSSTVSHALQLL</sequence>
<name>A0ABC9DRF2_9POAL</name>
<protein>
    <submittedName>
        <fullName evidence="1">Uncharacterized protein</fullName>
    </submittedName>
</protein>
<evidence type="ECO:0000313" key="1">
    <source>
        <dbReference type="EMBL" id="CAL5043336.1"/>
    </source>
</evidence>
<proteinExistence type="predicted"/>
<reference evidence="2" key="1">
    <citation type="submission" date="2024-06" db="EMBL/GenBank/DDBJ databases">
        <authorList>
            <person name="Ryan C."/>
        </authorList>
    </citation>
    <scope>NUCLEOTIDE SEQUENCE [LARGE SCALE GENOMIC DNA]</scope>
</reference>
<keyword evidence="2" id="KW-1185">Reference proteome</keyword>
<dbReference type="AlphaFoldDB" id="A0ABC9DRF2"/>
<dbReference type="EMBL" id="OZ075144">
    <property type="protein sequence ID" value="CAL5043336.1"/>
    <property type="molecule type" value="Genomic_DNA"/>
</dbReference>
<reference evidence="1 2" key="2">
    <citation type="submission" date="2024-10" db="EMBL/GenBank/DDBJ databases">
        <authorList>
            <person name="Ryan C."/>
        </authorList>
    </citation>
    <scope>NUCLEOTIDE SEQUENCE [LARGE SCALE GENOMIC DNA]</scope>
</reference>
<dbReference type="Proteomes" id="UP001497457">
    <property type="component" value="Chromosome 34rd"/>
</dbReference>
<evidence type="ECO:0000313" key="2">
    <source>
        <dbReference type="Proteomes" id="UP001497457"/>
    </source>
</evidence>
<organism evidence="1 2">
    <name type="scientific">Urochloa decumbens</name>
    <dbReference type="NCBI Taxonomy" id="240449"/>
    <lineage>
        <taxon>Eukaryota</taxon>
        <taxon>Viridiplantae</taxon>
        <taxon>Streptophyta</taxon>
        <taxon>Embryophyta</taxon>
        <taxon>Tracheophyta</taxon>
        <taxon>Spermatophyta</taxon>
        <taxon>Magnoliopsida</taxon>
        <taxon>Liliopsida</taxon>
        <taxon>Poales</taxon>
        <taxon>Poaceae</taxon>
        <taxon>PACMAD clade</taxon>
        <taxon>Panicoideae</taxon>
        <taxon>Panicodae</taxon>
        <taxon>Paniceae</taxon>
        <taxon>Melinidinae</taxon>
        <taxon>Urochloa</taxon>
    </lineage>
</organism>
<accession>A0ABC9DRF2</accession>
<gene>
    <name evidence="1" type="ORF">URODEC1_LOCUS87652</name>
</gene>